<proteinExistence type="predicted"/>
<evidence type="ECO:0000313" key="1">
    <source>
        <dbReference type="EMBL" id="GAH44530.1"/>
    </source>
</evidence>
<name>X1GI87_9ZZZZ</name>
<dbReference type="AlphaFoldDB" id="X1GI87"/>
<gene>
    <name evidence="1" type="ORF">S03H2_19263</name>
</gene>
<protein>
    <recommendedName>
        <fullName evidence="2">ATPase AAA-type core domain-containing protein</fullName>
    </recommendedName>
</protein>
<reference evidence="1" key="1">
    <citation type="journal article" date="2014" name="Front. Microbiol.">
        <title>High frequency of phylogenetically diverse reductive dehalogenase-homologous genes in deep subseafloor sedimentary metagenomes.</title>
        <authorList>
            <person name="Kawai M."/>
            <person name="Futagami T."/>
            <person name="Toyoda A."/>
            <person name="Takaki Y."/>
            <person name="Nishi S."/>
            <person name="Hori S."/>
            <person name="Arai W."/>
            <person name="Tsubouchi T."/>
            <person name="Morono Y."/>
            <person name="Uchiyama I."/>
            <person name="Ito T."/>
            <person name="Fujiyama A."/>
            <person name="Inagaki F."/>
            <person name="Takami H."/>
        </authorList>
    </citation>
    <scope>NUCLEOTIDE SEQUENCE</scope>
    <source>
        <strain evidence="1">Expedition CK06-06</strain>
    </source>
</reference>
<organism evidence="1">
    <name type="scientific">marine sediment metagenome</name>
    <dbReference type="NCBI Taxonomy" id="412755"/>
    <lineage>
        <taxon>unclassified sequences</taxon>
        <taxon>metagenomes</taxon>
        <taxon>ecological metagenomes</taxon>
    </lineage>
</organism>
<evidence type="ECO:0008006" key="2">
    <source>
        <dbReference type="Google" id="ProtNLM"/>
    </source>
</evidence>
<dbReference type="EMBL" id="BARU01010048">
    <property type="protein sequence ID" value="GAH44530.1"/>
    <property type="molecule type" value="Genomic_DNA"/>
</dbReference>
<comment type="caution">
    <text evidence="1">The sequence shown here is derived from an EMBL/GenBank/DDBJ whole genome shotgun (WGS) entry which is preliminary data.</text>
</comment>
<accession>X1GI87</accession>
<sequence length="100" mass="11336">MIIDQPEDDLDNRMILDIAKQIWDSKQCRQLIFSSHNANIVVNGDAELVICCDYRVAGQQSGGQIKYEGTIDVENVRNEITGVTEGGREAFRLRKNKYGF</sequence>